<accession>A0ABS4DKU0</accession>
<sequence length="93" mass="9821">MNKSLAANLALAFMVLSTVALIAAMSATAWEHGPGPQPMHDPRIQALWATGSQLFLVSGAALAGYAYAGSKTRSIVALLLGVTQATWYLWIAF</sequence>
<feature type="transmembrane region" description="Helical" evidence="1">
    <location>
        <begin position="45"/>
        <end position="68"/>
    </location>
</feature>
<feature type="chain" id="PRO_5045797732" evidence="2">
    <location>
        <begin position="23"/>
        <end position="93"/>
    </location>
</feature>
<protein>
    <submittedName>
        <fullName evidence="3">Uncharacterized protein</fullName>
    </submittedName>
</protein>
<evidence type="ECO:0000313" key="4">
    <source>
        <dbReference type="Proteomes" id="UP000823790"/>
    </source>
</evidence>
<keyword evidence="4" id="KW-1185">Reference proteome</keyword>
<keyword evidence="1" id="KW-0812">Transmembrane</keyword>
<dbReference type="Proteomes" id="UP000823790">
    <property type="component" value="Unassembled WGS sequence"/>
</dbReference>
<gene>
    <name evidence="3" type="ORF">J7I44_05135</name>
</gene>
<dbReference type="RefSeq" id="WP_209616850.1">
    <property type="nucleotide sequence ID" value="NZ_JAGJRS010000010.1"/>
</dbReference>
<feature type="transmembrane region" description="Helical" evidence="1">
    <location>
        <begin position="75"/>
        <end position="92"/>
    </location>
</feature>
<evidence type="ECO:0000256" key="2">
    <source>
        <dbReference type="SAM" id="SignalP"/>
    </source>
</evidence>
<name>A0ABS4DKU0_9GAMM</name>
<keyword evidence="1" id="KW-0472">Membrane</keyword>
<dbReference type="EMBL" id="JAGJRS010000010">
    <property type="protein sequence ID" value="MBP1473673.1"/>
    <property type="molecule type" value="Genomic_DNA"/>
</dbReference>
<reference evidence="3 4" key="1">
    <citation type="submission" date="2021-04" db="EMBL/GenBank/DDBJ databases">
        <authorList>
            <person name="Huq M.A."/>
        </authorList>
    </citation>
    <scope>NUCLEOTIDE SEQUENCE [LARGE SCALE GENOMIC DNA]</scope>
    <source>
        <strain evidence="3 4">MAH-13</strain>
    </source>
</reference>
<feature type="signal peptide" evidence="2">
    <location>
        <begin position="1"/>
        <end position="22"/>
    </location>
</feature>
<comment type="caution">
    <text evidence="3">The sequence shown here is derived from an EMBL/GenBank/DDBJ whole genome shotgun (WGS) entry which is preliminary data.</text>
</comment>
<keyword evidence="1" id="KW-1133">Transmembrane helix</keyword>
<proteinExistence type="predicted"/>
<keyword evidence="2" id="KW-0732">Signal</keyword>
<organism evidence="3 4">
    <name type="scientific">Frateuria flava</name>
    <dbReference type="NCBI Taxonomy" id="2821489"/>
    <lineage>
        <taxon>Bacteria</taxon>
        <taxon>Pseudomonadati</taxon>
        <taxon>Pseudomonadota</taxon>
        <taxon>Gammaproteobacteria</taxon>
        <taxon>Lysobacterales</taxon>
        <taxon>Rhodanobacteraceae</taxon>
        <taxon>Frateuria</taxon>
    </lineage>
</organism>
<evidence type="ECO:0000256" key="1">
    <source>
        <dbReference type="SAM" id="Phobius"/>
    </source>
</evidence>
<evidence type="ECO:0000313" key="3">
    <source>
        <dbReference type="EMBL" id="MBP1473673.1"/>
    </source>
</evidence>